<dbReference type="EMBL" id="JACNJH010000159">
    <property type="protein sequence ID" value="MBC8361914.1"/>
    <property type="molecule type" value="Genomic_DNA"/>
</dbReference>
<feature type="transmembrane region" description="Helical" evidence="9">
    <location>
        <begin position="182"/>
        <end position="205"/>
    </location>
</feature>
<dbReference type="Pfam" id="PF02518">
    <property type="entry name" value="HATPase_c"/>
    <property type="match status" value="1"/>
</dbReference>
<dbReference type="PRINTS" id="PR00344">
    <property type="entry name" value="BCTRLSENSOR"/>
</dbReference>
<dbReference type="GO" id="GO:0005524">
    <property type="term" value="F:ATP binding"/>
    <property type="evidence" value="ECO:0007669"/>
    <property type="project" value="UniProtKB-KW"/>
</dbReference>
<dbReference type="InterPro" id="IPR005467">
    <property type="entry name" value="His_kinase_dom"/>
</dbReference>
<keyword evidence="3" id="KW-0597">Phosphoprotein</keyword>
<evidence type="ECO:0000256" key="9">
    <source>
        <dbReference type="SAM" id="Phobius"/>
    </source>
</evidence>
<dbReference type="InterPro" id="IPR004358">
    <property type="entry name" value="Sig_transdc_His_kin-like_C"/>
</dbReference>
<evidence type="ECO:0000256" key="7">
    <source>
        <dbReference type="ARBA" id="ARBA00022840"/>
    </source>
</evidence>
<keyword evidence="6 11" id="KW-0418">Kinase</keyword>
<dbReference type="SMART" id="SM00388">
    <property type="entry name" value="HisKA"/>
    <property type="match status" value="1"/>
</dbReference>
<dbReference type="InterPro" id="IPR003594">
    <property type="entry name" value="HATPase_dom"/>
</dbReference>
<dbReference type="GO" id="GO:0000155">
    <property type="term" value="F:phosphorelay sensor kinase activity"/>
    <property type="evidence" value="ECO:0007669"/>
    <property type="project" value="InterPro"/>
</dbReference>
<keyword evidence="8" id="KW-0902">Two-component regulatory system</keyword>
<keyword evidence="5" id="KW-0547">Nucleotide-binding</keyword>
<sequence length="495" mass="56626">MWTRISFRHQIYLLLTALMFITLLGALFLVRYTYRMEDVLAAIIDKDLAAFESAASLETALVNQKGFVSYYFMDSDPEWLRKLGEFRQIFKQRISEARLLAETPWQKEAIHHIDQEYQIYIQDKDRVIDHYKAGEREIGLALHQKVRDCYFKILDLCEAYKDFHRKRIIQARQKSLARASDLRFMAATAVVLAFMLGFLIAFVMARQILDPLRRLALETDREESLKEPENEIKAVSRRLHGLIEDAGQTHIELERSREHLLQAEKMALVGKLAAGVAHSIRNPLTSVKMRLFSLSRSLELNDYQKEDFEVISEEIRHTDTIVQNFLEFARPPKLKMQPVSPSAVVDQTLLLMEHRLKSYDVNLKLVRKQPLPEIEADPEQLKEVFANLIENACEAIGQGGSIMIEEETGTPPACTTAVIRVRDNGPGISEAIQHKLFEPFFTTKEEGTGLGLSIAARIVEEHRGRLEVTSKEGEGATFIITLPLKDSGHEKNSDH</sequence>
<dbReference type="Pfam" id="PF00512">
    <property type="entry name" value="HisKA"/>
    <property type="match status" value="1"/>
</dbReference>
<dbReference type="Gene3D" id="1.10.287.130">
    <property type="match status" value="1"/>
</dbReference>
<feature type="transmembrane region" description="Helical" evidence="9">
    <location>
        <begin position="12"/>
        <end position="30"/>
    </location>
</feature>
<evidence type="ECO:0000256" key="6">
    <source>
        <dbReference type="ARBA" id="ARBA00022777"/>
    </source>
</evidence>
<feature type="domain" description="Histidine kinase" evidence="10">
    <location>
        <begin position="275"/>
        <end position="486"/>
    </location>
</feature>
<dbReference type="InterPro" id="IPR003661">
    <property type="entry name" value="HisK_dim/P_dom"/>
</dbReference>
<organism evidence="11 12">
    <name type="scientific">Candidatus Desulfatibia profunda</name>
    <dbReference type="NCBI Taxonomy" id="2841695"/>
    <lineage>
        <taxon>Bacteria</taxon>
        <taxon>Pseudomonadati</taxon>
        <taxon>Thermodesulfobacteriota</taxon>
        <taxon>Desulfobacteria</taxon>
        <taxon>Desulfobacterales</taxon>
        <taxon>Desulfobacterales incertae sedis</taxon>
        <taxon>Candidatus Desulfatibia</taxon>
    </lineage>
</organism>
<keyword evidence="9" id="KW-0812">Transmembrane</keyword>
<proteinExistence type="predicted"/>
<dbReference type="Proteomes" id="UP000603434">
    <property type="component" value="Unassembled WGS sequence"/>
</dbReference>
<comment type="caution">
    <text evidence="11">The sequence shown here is derived from an EMBL/GenBank/DDBJ whole genome shotgun (WGS) entry which is preliminary data.</text>
</comment>
<dbReference type="InterPro" id="IPR036097">
    <property type="entry name" value="HisK_dim/P_sf"/>
</dbReference>
<evidence type="ECO:0000256" key="5">
    <source>
        <dbReference type="ARBA" id="ARBA00022741"/>
    </source>
</evidence>
<dbReference type="PANTHER" id="PTHR43065">
    <property type="entry name" value="SENSOR HISTIDINE KINASE"/>
    <property type="match status" value="1"/>
</dbReference>
<protein>
    <recommendedName>
        <fullName evidence="2">histidine kinase</fullName>
        <ecNumber evidence="2">2.7.13.3</ecNumber>
    </recommendedName>
</protein>
<keyword evidence="9" id="KW-0472">Membrane</keyword>
<reference evidence="11 12" key="1">
    <citation type="submission" date="2020-08" db="EMBL/GenBank/DDBJ databases">
        <title>Bridging the membrane lipid divide: bacteria of the FCB group superphylum have the potential to synthesize archaeal ether lipids.</title>
        <authorList>
            <person name="Villanueva L."/>
            <person name="Von Meijenfeldt F.A.B."/>
            <person name="Westbye A.B."/>
            <person name="Yadav S."/>
            <person name="Hopmans E.C."/>
            <person name="Dutilh B.E."/>
            <person name="Sinninghe Damste J.S."/>
        </authorList>
    </citation>
    <scope>NUCLEOTIDE SEQUENCE [LARGE SCALE GENOMIC DNA]</scope>
    <source>
        <strain evidence="11">NIOZ-UU30</strain>
    </source>
</reference>
<dbReference type="Gene3D" id="3.30.565.10">
    <property type="entry name" value="Histidine kinase-like ATPase, C-terminal domain"/>
    <property type="match status" value="1"/>
</dbReference>
<comment type="catalytic activity">
    <reaction evidence="1">
        <text>ATP + protein L-histidine = ADP + protein N-phospho-L-histidine.</text>
        <dbReference type="EC" id="2.7.13.3"/>
    </reaction>
</comment>
<dbReference type="EC" id="2.7.13.3" evidence="2"/>
<evidence type="ECO:0000313" key="11">
    <source>
        <dbReference type="EMBL" id="MBC8361914.1"/>
    </source>
</evidence>
<dbReference type="AlphaFoldDB" id="A0A8J6TMC8"/>
<evidence type="ECO:0000259" key="10">
    <source>
        <dbReference type="PROSITE" id="PS50109"/>
    </source>
</evidence>
<dbReference type="PANTHER" id="PTHR43065:SF10">
    <property type="entry name" value="PEROXIDE STRESS-ACTIVATED HISTIDINE KINASE MAK3"/>
    <property type="match status" value="1"/>
</dbReference>
<gene>
    <name evidence="11" type="ORF">H8E23_10995</name>
</gene>
<evidence type="ECO:0000256" key="4">
    <source>
        <dbReference type="ARBA" id="ARBA00022679"/>
    </source>
</evidence>
<keyword evidence="9" id="KW-1133">Transmembrane helix</keyword>
<dbReference type="PROSITE" id="PS50109">
    <property type="entry name" value="HIS_KIN"/>
    <property type="match status" value="1"/>
</dbReference>
<evidence type="ECO:0000256" key="1">
    <source>
        <dbReference type="ARBA" id="ARBA00000085"/>
    </source>
</evidence>
<name>A0A8J6TMC8_9BACT</name>
<evidence type="ECO:0000256" key="2">
    <source>
        <dbReference type="ARBA" id="ARBA00012438"/>
    </source>
</evidence>
<dbReference type="SUPFAM" id="SSF47384">
    <property type="entry name" value="Homodimeric domain of signal transducing histidine kinase"/>
    <property type="match status" value="1"/>
</dbReference>
<accession>A0A8J6TMC8</accession>
<dbReference type="SUPFAM" id="SSF55874">
    <property type="entry name" value="ATPase domain of HSP90 chaperone/DNA topoisomerase II/histidine kinase"/>
    <property type="match status" value="1"/>
</dbReference>
<evidence type="ECO:0000313" key="12">
    <source>
        <dbReference type="Proteomes" id="UP000603434"/>
    </source>
</evidence>
<dbReference type="CDD" id="cd00082">
    <property type="entry name" value="HisKA"/>
    <property type="match status" value="1"/>
</dbReference>
<keyword evidence="7" id="KW-0067">ATP-binding</keyword>
<evidence type="ECO:0000256" key="3">
    <source>
        <dbReference type="ARBA" id="ARBA00022553"/>
    </source>
</evidence>
<dbReference type="SMART" id="SM00387">
    <property type="entry name" value="HATPase_c"/>
    <property type="match status" value="1"/>
</dbReference>
<keyword evidence="4" id="KW-0808">Transferase</keyword>
<dbReference type="InterPro" id="IPR036890">
    <property type="entry name" value="HATPase_C_sf"/>
</dbReference>
<evidence type="ECO:0000256" key="8">
    <source>
        <dbReference type="ARBA" id="ARBA00023012"/>
    </source>
</evidence>